<protein>
    <submittedName>
        <fullName evidence="9">1,4-dihydroxy-2-naphthoate polyprenyltransferase</fullName>
        <ecNumber evidence="9">2.5.1.74</ecNumber>
    </submittedName>
</protein>
<accession>A0A5R9G3W7</accession>
<evidence type="ECO:0000256" key="4">
    <source>
        <dbReference type="ARBA" id="ARBA00022679"/>
    </source>
</evidence>
<keyword evidence="3" id="KW-0474">Menaquinone biosynthesis</keyword>
<feature type="transmembrane region" description="Helical" evidence="8">
    <location>
        <begin position="191"/>
        <end position="212"/>
    </location>
</feature>
<evidence type="ECO:0000256" key="6">
    <source>
        <dbReference type="ARBA" id="ARBA00022989"/>
    </source>
</evidence>
<name>A0A5R9G3W7_9BACL</name>
<feature type="transmembrane region" description="Helical" evidence="8">
    <location>
        <begin position="251"/>
        <end position="271"/>
    </location>
</feature>
<dbReference type="GO" id="GO:0046428">
    <property type="term" value="F:1,4-dihydroxy-2-naphthoate polyprenyltransferase activity"/>
    <property type="evidence" value="ECO:0007669"/>
    <property type="project" value="UniProtKB-EC"/>
</dbReference>
<evidence type="ECO:0000256" key="7">
    <source>
        <dbReference type="ARBA" id="ARBA00023136"/>
    </source>
</evidence>
<dbReference type="EMBL" id="VCIW01000019">
    <property type="protein sequence ID" value="TLS49709.1"/>
    <property type="molecule type" value="Genomic_DNA"/>
</dbReference>
<dbReference type="EC" id="2.5.1.74" evidence="9"/>
<evidence type="ECO:0000313" key="10">
    <source>
        <dbReference type="Proteomes" id="UP000309676"/>
    </source>
</evidence>
<evidence type="ECO:0000256" key="2">
    <source>
        <dbReference type="ARBA" id="ARBA00004863"/>
    </source>
</evidence>
<dbReference type="InterPro" id="IPR000537">
    <property type="entry name" value="UbiA_prenyltransferase"/>
</dbReference>
<dbReference type="Pfam" id="PF01040">
    <property type="entry name" value="UbiA"/>
    <property type="match status" value="1"/>
</dbReference>
<keyword evidence="7 8" id="KW-0472">Membrane</keyword>
<comment type="caution">
    <text evidence="9">The sequence shown here is derived from an EMBL/GenBank/DDBJ whole genome shotgun (WGS) entry which is preliminary data.</text>
</comment>
<organism evidence="9 10">
    <name type="scientific">Paenibacillus antri</name>
    <dbReference type="NCBI Taxonomy" id="2582848"/>
    <lineage>
        <taxon>Bacteria</taxon>
        <taxon>Bacillati</taxon>
        <taxon>Bacillota</taxon>
        <taxon>Bacilli</taxon>
        <taxon>Bacillales</taxon>
        <taxon>Paenibacillaceae</taxon>
        <taxon>Paenibacillus</taxon>
    </lineage>
</organism>
<feature type="transmembrane region" description="Helical" evidence="8">
    <location>
        <begin position="90"/>
        <end position="110"/>
    </location>
</feature>
<dbReference type="PIRSF" id="PIRSF005355">
    <property type="entry name" value="UBIAD1"/>
    <property type="match status" value="1"/>
</dbReference>
<dbReference type="GO" id="GO:0016020">
    <property type="term" value="C:membrane"/>
    <property type="evidence" value="ECO:0007669"/>
    <property type="project" value="UniProtKB-SubCell"/>
</dbReference>
<dbReference type="AlphaFoldDB" id="A0A5R9G3W7"/>
<feature type="transmembrane region" description="Helical" evidence="8">
    <location>
        <begin position="292"/>
        <end position="314"/>
    </location>
</feature>
<dbReference type="Proteomes" id="UP000309676">
    <property type="component" value="Unassembled WGS sequence"/>
</dbReference>
<evidence type="ECO:0000313" key="9">
    <source>
        <dbReference type="EMBL" id="TLS49709.1"/>
    </source>
</evidence>
<gene>
    <name evidence="9" type="ORF">FE782_23865</name>
</gene>
<feature type="transmembrane region" description="Helical" evidence="8">
    <location>
        <begin position="146"/>
        <end position="163"/>
    </location>
</feature>
<keyword evidence="4 9" id="KW-0808">Transferase</keyword>
<dbReference type="PANTHER" id="PTHR13929">
    <property type="entry name" value="1,4-DIHYDROXY-2-NAPHTHOATE OCTAPRENYLTRANSFERASE"/>
    <property type="match status" value="1"/>
</dbReference>
<keyword evidence="6 8" id="KW-1133">Transmembrane helix</keyword>
<dbReference type="Gene3D" id="1.10.357.140">
    <property type="entry name" value="UbiA prenyltransferase"/>
    <property type="match status" value="1"/>
</dbReference>
<feature type="transmembrane region" description="Helical" evidence="8">
    <location>
        <begin position="37"/>
        <end position="62"/>
    </location>
</feature>
<feature type="transmembrane region" description="Helical" evidence="8">
    <location>
        <begin position="116"/>
        <end position="134"/>
    </location>
</feature>
<evidence type="ECO:0000256" key="5">
    <source>
        <dbReference type="ARBA" id="ARBA00022692"/>
    </source>
</evidence>
<dbReference type="GO" id="GO:0042371">
    <property type="term" value="P:vitamin K biosynthetic process"/>
    <property type="evidence" value="ECO:0007669"/>
    <property type="project" value="TreeGrafter"/>
</dbReference>
<keyword evidence="5 8" id="KW-0812">Transmembrane</keyword>
<evidence type="ECO:0000256" key="3">
    <source>
        <dbReference type="ARBA" id="ARBA00022428"/>
    </source>
</evidence>
<dbReference type="GO" id="GO:0009234">
    <property type="term" value="P:menaquinone biosynthetic process"/>
    <property type="evidence" value="ECO:0007669"/>
    <property type="project" value="UniProtKB-UniPathway"/>
</dbReference>
<dbReference type="CDD" id="cd13962">
    <property type="entry name" value="PT_UbiA_UBIAD1"/>
    <property type="match status" value="1"/>
</dbReference>
<comment type="subcellular location">
    <subcellularLocation>
        <location evidence="1">Membrane</location>
        <topology evidence="1">Multi-pass membrane protein</topology>
    </subcellularLocation>
</comment>
<evidence type="ECO:0000256" key="8">
    <source>
        <dbReference type="SAM" id="Phobius"/>
    </source>
</evidence>
<dbReference type="RefSeq" id="WP_138196862.1">
    <property type="nucleotide sequence ID" value="NZ_VCIW01000019.1"/>
</dbReference>
<dbReference type="NCBIfam" id="NF004752">
    <property type="entry name" value="PRK06080.1-4"/>
    <property type="match status" value="1"/>
</dbReference>
<dbReference type="PANTHER" id="PTHR13929:SF0">
    <property type="entry name" value="UBIA PRENYLTRANSFERASE DOMAIN-CONTAINING PROTEIN 1"/>
    <property type="match status" value="1"/>
</dbReference>
<dbReference type="OrthoDB" id="9767568at2"/>
<dbReference type="InterPro" id="IPR044878">
    <property type="entry name" value="UbiA_sf"/>
</dbReference>
<evidence type="ECO:0000256" key="1">
    <source>
        <dbReference type="ARBA" id="ARBA00004141"/>
    </source>
</evidence>
<dbReference type="InterPro" id="IPR026046">
    <property type="entry name" value="UBIAD1"/>
</dbReference>
<proteinExistence type="predicted"/>
<reference evidence="9 10" key="1">
    <citation type="submission" date="2019-05" db="EMBL/GenBank/DDBJ databases">
        <authorList>
            <person name="Narsing Rao M.P."/>
            <person name="Li W.J."/>
        </authorList>
    </citation>
    <scope>NUCLEOTIDE SEQUENCE [LARGE SCALE GENOMIC DNA]</scope>
    <source>
        <strain evidence="9 10">SYSU_K30003</strain>
    </source>
</reference>
<sequence>MTFRGFLKLVEIQTKVASMIPFAIGSLYAGLRFAEFRWASFALMFFSLLCIDMATTAINNYIDYKKAVKKTGYGYEKHNAMVKDRISEGAALTVIAVLFLAAVASGLLLVRETGTVVLLLGALSFAVGILYSFGPIAISRMPLGEIFSGLFMGFLIVFLAAFIHPQDPQLIEIAYAGGMADIRLNLLEASLVFAASIPAVCGVANIMLANNICDMEDDIENKRYTLPIYIGKANAVKLFQALYYVAYLDLIVLYFLDVPIWLLAAALATIVPVRRHAKRFAANPSKAETFRLAVSNFLIMNAARIGVLGVALILNRI</sequence>
<comment type="pathway">
    <text evidence="2">Quinol/quinone metabolism; menaquinone biosynthesis.</text>
</comment>
<keyword evidence="10" id="KW-1185">Reference proteome</keyword>
<dbReference type="UniPathway" id="UPA00079"/>